<protein>
    <recommendedName>
        <fullName evidence="1">CxC2-like cysteine cluster KDZ transposase-associated domain-containing protein</fullName>
    </recommendedName>
</protein>
<evidence type="ECO:0000259" key="1">
    <source>
        <dbReference type="Pfam" id="PF18803"/>
    </source>
</evidence>
<dbReference type="HOGENOM" id="CLU_003703_13_1_1"/>
<dbReference type="InParanoid" id="A0A0C3D3U6"/>
<dbReference type="InterPro" id="IPR041457">
    <property type="entry name" value="CxC2_KDZ-assoc"/>
</dbReference>
<gene>
    <name evidence="2" type="ORF">SCLCIDRAFT_144105</name>
</gene>
<keyword evidence="3" id="KW-1185">Reference proteome</keyword>
<dbReference type="AlphaFoldDB" id="A0A0C3D3U6"/>
<dbReference type="PANTHER" id="PTHR33096:SF1">
    <property type="entry name" value="CXC1-LIKE CYSTEINE CLUSTER ASSOCIATED WITH KDZ TRANSPOSASES DOMAIN-CONTAINING PROTEIN"/>
    <property type="match status" value="1"/>
</dbReference>
<dbReference type="InterPro" id="IPR040521">
    <property type="entry name" value="KDZ"/>
</dbReference>
<sequence length="740" mass="84931">LTPATTKQPRTAFTFQMLDEFIRDNVECGTSAMNFYSKLQRNTSNAFPHLVPVSHHFQDRYREMLRVSQIWRPLKLMKWQGFHEGSPDPGFRKLVLFCPACPQPGVNISTDEDINLSDWKFSRSIVMDGNFKAKHMKPKNPNEELWLMDGSGYMVTSGMYKQYLANSPNPIERSDCSNHWAVNQANAQRNQLAATGIGGCACARHGCFIPHSMVDFQKGEQQVNMDYALVHAVRHGTDPRQLVITFYDINYQYSKHMTRRLKANNFISLPDGLQIQPGIGLWHVHGHKAECFSQYAPNFIPGASRVNGEIMETLWSSLNVISPSARGMATPHRQELLDFQMNDSNFLKMVRMHKWTWNNNMKASACSHEETNAFASQIMNPKAMDIFEVQLTKAPTTKSVEIDLISRQEEYHCPHGLVTWIAKALKLEEAQFVFALDSRRAHSTMTETYLLSMVRCRERLQSHINGLMEYAEKYLGDTLGDMLQDAGKVPDQQDDWVDTDNPFMVPIPDGVELVVLPLPSYLGKHHFYKLGVGGLVDQELQLQQGQANDTLHELQLALADKAVIFRKDVRHATNYNRNTRAWAKIATTEAIVQRHARIYRRCHMQMLALGAGPDILGRYQQLRDIDLRVSTAIADPNARGHWDDTLAWFWTMDVPRDTAINDWMSEFYRVHWLRTKALCDRWEEEVQLLTCETEWSQRFFSTRVDFWSGRSAEAAATGSARMACYSTRQCHMYQQLQSLC</sequence>
<dbReference type="Pfam" id="PF18758">
    <property type="entry name" value="KDZ"/>
    <property type="match status" value="1"/>
</dbReference>
<dbReference type="PANTHER" id="PTHR33096">
    <property type="entry name" value="CXC2 DOMAIN-CONTAINING PROTEIN"/>
    <property type="match status" value="1"/>
</dbReference>
<reference evidence="3" key="2">
    <citation type="submission" date="2015-01" db="EMBL/GenBank/DDBJ databases">
        <title>Evolutionary Origins and Diversification of the Mycorrhizal Mutualists.</title>
        <authorList>
            <consortium name="DOE Joint Genome Institute"/>
            <consortium name="Mycorrhizal Genomics Consortium"/>
            <person name="Kohler A."/>
            <person name="Kuo A."/>
            <person name="Nagy L.G."/>
            <person name="Floudas D."/>
            <person name="Copeland A."/>
            <person name="Barry K.W."/>
            <person name="Cichocki N."/>
            <person name="Veneault-Fourrey C."/>
            <person name="LaButti K."/>
            <person name="Lindquist E.A."/>
            <person name="Lipzen A."/>
            <person name="Lundell T."/>
            <person name="Morin E."/>
            <person name="Murat C."/>
            <person name="Riley R."/>
            <person name="Ohm R."/>
            <person name="Sun H."/>
            <person name="Tunlid A."/>
            <person name="Henrissat B."/>
            <person name="Grigoriev I.V."/>
            <person name="Hibbett D.S."/>
            <person name="Martin F."/>
        </authorList>
    </citation>
    <scope>NUCLEOTIDE SEQUENCE [LARGE SCALE GENOMIC DNA]</scope>
    <source>
        <strain evidence="3">Foug A</strain>
    </source>
</reference>
<name>A0A0C3D3U6_9AGAM</name>
<dbReference type="Proteomes" id="UP000053989">
    <property type="component" value="Unassembled WGS sequence"/>
</dbReference>
<dbReference type="Pfam" id="PF18803">
    <property type="entry name" value="CxC2"/>
    <property type="match status" value="1"/>
</dbReference>
<proteinExistence type="predicted"/>
<reference evidence="2 3" key="1">
    <citation type="submission" date="2014-04" db="EMBL/GenBank/DDBJ databases">
        <authorList>
            <consortium name="DOE Joint Genome Institute"/>
            <person name="Kuo A."/>
            <person name="Kohler A."/>
            <person name="Nagy L.G."/>
            <person name="Floudas D."/>
            <person name="Copeland A."/>
            <person name="Barry K.W."/>
            <person name="Cichocki N."/>
            <person name="Veneault-Fourrey C."/>
            <person name="LaButti K."/>
            <person name="Lindquist E.A."/>
            <person name="Lipzen A."/>
            <person name="Lundell T."/>
            <person name="Morin E."/>
            <person name="Murat C."/>
            <person name="Sun H."/>
            <person name="Tunlid A."/>
            <person name="Henrissat B."/>
            <person name="Grigoriev I.V."/>
            <person name="Hibbett D.S."/>
            <person name="Martin F."/>
            <person name="Nordberg H.P."/>
            <person name="Cantor M.N."/>
            <person name="Hua S.X."/>
        </authorList>
    </citation>
    <scope>NUCLEOTIDE SEQUENCE [LARGE SCALE GENOMIC DNA]</scope>
    <source>
        <strain evidence="2 3">Foug A</strain>
    </source>
</reference>
<dbReference type="OrthoDB" id="2674166at2759"/>
<evidence type="ECO:0000313" key="2">
    <source>
        <dbReference type="EMBL" id="KIM51074.1"/>
    </source>
</evidence>
<feature type="non-terminal residue" evidence="2">
    <location>
        <position position="1"/>
    </location>
</feature>
<dbReference type="STRING" id="1036808.A0A0C3D3U6"/>
<feature type="domain" description="CxC2-like cysteine cluster KDZ transposase-associated" evidence="1">
    <location>
        <begin position="3"/>
        <end position="45"/>
    </location>
</feature>
<evidence type="ECO:0000313" key="3">
    <source>
        <dbReference type="Proteomes" id="UP000053989"/>
    </source>
</evidence>
<dbReference type="EMBL" id="KN822289">
    <property type="protein sequence ID" value="KIM51074.1"/>
    <property type="molecule type" value="Genomic_DNA"/>
</dbReference>
<organism evidence="2 3">
    <name type="scientific">Scleroderma citrinum Foug A</name>
    <dbReference type="NCBI Taxonomy" id="1036808"/>
    <lineage>
        <taxon>Eukaryota</taxon>
        <taxon>Fungi</taxon>
        <taxon>Dikarya</taxon>
        <taxon>Basidiomycota</taxon>
        <taxon>Agaricomycotina</taxon>
        <taxon>Agaricomycetes</taxon>
        <taxon>Agaricomycetidae</taxon>
        <taxon>Boletales</taxon>
        <taxon>Sclerodermatineae</taxon>
        <taxon>Sclerodermataceae</taxon>
        <taxon>Scleroderma</taxon>
    </lineage>
</organism>
<accession>A0A0C3D3U6</accession>